<dbReference type="AlphaFoldDB" id="A0A0D0PY98"/>
<evidence type="ECO:0000256" key="2">
    <source>
        <dbReference type="ARBA" id="ARBA00022603"/>
    </source>
</evidence>
<feature type="binding site" evidence="6">
    <location>
        <begin position="212"/>
        <end position="213"/>
    </location>
    <ligand>
        <name>S-adenosyl-L-methionine</name>
        <dbReference type="ChEBI" id="CHEBI:59789"/>
    </ligand>
</feature>
<evidence type="ECO:0000256" key="1">
    <source>
        <dbReference type="ARBA" id="ARBA00001541"/>
    </source>
</evidence>
<dbReference type="GO" id="GO:0032259">
    <property type="term" value="P:methylation"/>
    <property type="evidence" value="ECO:0007669"/>
    <property type="project" value="UniProtKB-KW"/>
</dbReference>
<dbReference type="InterPro" id="IPR022642">
    <property type="entry name" value="CheR_C"/>
</dbReference>
<dbReference type="Pfam" id="PF01739">
    <property type="entry name" value="CheR"/>
    <property type="match status" value="1"/>
</dbReference>
<dbReference type="eggNOG" id="COG1352">
    <property type="taxonomic scope" value="Bacteria"/>
</dbReference>
<dbReference type="RefSeq" id="WP_229666026.1">
    <property type="nucleotide sequence ID" value="NZ_KB902278.1"/>
</dbReference>
<evidence type="ECO:0000256" key="5">
    <source>
        <dbReference type="PIRNR" id="PIRNR000410"/>
    </source>
</evidence>
<dbReference type="GO" id="GO:0008983">
    <property type="term" value="F:protein-glutamate O-methyltransferase activity"/>
    <property type="evidence" value="ECO:0007669"/>
    <property type="project" value="UniProtKB-EC"/>
</dbReference>
<accession>A0A0D0PY98</accession>
<dbReference type="SMART" id="SM00138">
    <property type="entry name" value="MeTrc"/>
    <property type="match status" value="1"/>
</dbReference>
<dbReference type="InterPro" id="IPR026024">
    <property type="entry name" value="Chemotaxis_MeTrfase_CheR"/>
</dbReference>
<comment type="function">
    <text evidence="5">Methylation of the membrane-bound methyl-accepting chemotaxis proteins (MCP) to form gamma-glutamyl methyl ester residues in MCP.</text>
</comment>
<keyword evidence="4 5" id="KW-0949">S-adenosyl-L-methionine</keyword>
<keyword evidence="3 5" id="KW-0808">Transferase</keyword>
<dbReference type="SUPFAM" id="SSF47757">
    <property type="entry name" value="Chemotaxis receptor methyltransferase CheR, N-terminal domain"/>
    <property type="match status" value="1"/>
</dbReference>
<dbReference type="PANTHER" id="PTHR24422">
    <property type="entry name" value="CHEMOTAXIS PROTEIN METHYLTRANSFERASE"/>
    <property type="match status" value="1"/>
</dbReference>
<dbReference type="PIRSF" id="PIRSF000410">
    <property type="entry name" value="CheR"/>
    <property type="match status" value="1"/>
</dbReference>
<evidence type="ECO:0000259" key="7">
    <source>
        <dbReference type="PROSITE" id="PS50123"/>
    </source>
</evidence>
<dbReference type="InterPro" id="IPR022641">
    <property type="entry name" value="CheR_N"/>
</dbReference>
<keyword evidence="9" id="KW-1185">Reference proteome</keyword>
<evidence type="ECO:0000256" key="4">
    <source>
        <dbReference type="ARBA" id="ARBA00022691"/>
    </source>
</evidence>
<dbReference type="PANTHER" id="PTHR24422:SF19">
    <property type="entry name" value="CHEMOTAXIS PROTEIN METHYLTRANSFERASE"/>
    <property type="match status" value="1"/>
</dbReference>
<dbReference type="Gene3D" id="1.10.155.10">
    <property type="entry name" value="Chemotaxis receptor methyltransferase CheR, N-terminal domain"/>
    <property type="match status" value="1"/>
</dbReference>
<feature type="binding site" evidence="6">
    <location>
        <position position="89"/>
    </location>
    <ligand>
        <name>S-adenosyl-L-methionine</name>
        <dbReference type="ChEBI" id="CHEBI:59789"/>
    </ligand>
</feature>
<sequence>MTATSTDRTDMQPDACEFTEDDFAAISRIAKAEYGLHLEPSKKSLIRSRLRRRIRALGLGGFGAYCRIVENGDPVEREHFVSALTTNVTHFYREPHHFRHLEGEVLPPLIDPARAGERIRVWSAGCSTGPEPYSIAASILKVFPDAARFDVRILATDIDRAVLRRAEGGRYEAEECKVPDEEHRRRLFAGREDGVATIRPEVAGLVTFRPLNLNGPWPMSGRFHAIFCRNVAIYFDRPTQERLWSRFAEFLKPGGMLYIGHSERVTGPATQAFAGCGITTYRHTSAPRPIS</sequence>
<dbReference type="STRING" id="1123501.Wenmar_03826"/>
<dbReference type="Pfam" id="PF03705">
    <property type="entry name" value="CheR_N"/>
    <property type="match status" value="1"/>
</dbReference>
<feature type="binding site" evidence="6">
    <location>
        <position position="93"/>
    </location>
    <ligand>
        <name>S-adenosyl-L-methionine</name>
        <dbReference type="ChEBI" id="CHEBI:59789"/>
    </ligand>
</feature>
<reference evidence="8 9" key="1">
    <citation type="submission" date="2013-01" db="EMBL/GenBank/DDBJ databases">
        <authorList>
            <person name="Fiebig A."/>
            <person name="Goeker M."/>
            <person name="Klenk H.-P.P."/>
        </authorList>
    </citation>
    <scope>NUCLEOTIDE SEQUENCE [LARGE SCALE GENOMIC DNA]</scope>
    <source>
        <strain evidence="8 9">DSM 24838</strain>
    </source>
</reference>
<evidence type="ECO:0000313" key="9">
    <source>
        <dbReference type="Proteomes" id="UP000035100"/>
    </source>
</evidence>
<evidence type="ECO:0000256" key="3">
    <source>
        <dbReference type="ARBA" id="ARBA00022679"/>
    </source>
</evidence>
<dbReference type="InterPro" id="IPR036804">
    <property type="entry name" value="CheR_N_sf"/>
</dbReference>
<dbReference type="EMBL" id="AONG01000022">
    <property type="protein sequence ID" value="KIQ67404.1"/>
    <property type="molecule type" value="Genomic_DNA"/>
</dbReference>
<dbReference type="Proteomes" id="UP000035100">
    <property type="component" value="Unassembled WGS sequence"/>
</dbReference>
<proteinExistence type="predicted"/>
<evidence type="ECO:0000313" key="8">
    <source>
        <dbReference type="EMBL" id="KIQ67404.1"/>
    </source>
</evidence>
<dbReference type="EC" id="2.1.1.80" evidence="5"/>
<dbReference type="PRINTS" id="PR00996">
    <property type="entry name" value="CHERMTFRASE"/>
</dbReference>
<dbReference type="InterPro" id="IPR029063">
    <property type="entry name" value="SAM-dependent_MTases_sf"/>
</dbReference>
<feature type="binding site" evidence="6">
    <location>
        <position position="131"/>
    </location>
    <ligand>
        <name>S-adenosyl-L-methionine</name>
        <dbReference type="ChEBI" id="CHEBI:59789"/>
    </ligand>
</feature>
<protein>
    <recommendedName>
        <fullName evidence="5">Chemotaxis protein methyltransferase</fullName>
        <ecNumber evidence="5">2.1.1.80</ecNumber>
    </recommendedName>
</protein>
<dbReference type="PATRIC" id="fig|1123501.6.peg.3954"/>
<dbReference type="Gene3D" id="3.40.50.150">
    <property type="entry name" value="Vaccinia Virus protein VP39"/>
    <property type="match status" value="1"/>
</dbReference>
<comment type="catalytic activity">
    <reaction evidence="1 5">
        <text>L-glutamyl-[protein] + S-adenosyl-L-methionine = [protein]-L-glutamate 5-O-methyl ester + S-adenosyl-L-homocysteine</text>
        <dbReference type="Rhea" id="RHEA:24452"/>
        <dbReference type="Rhea" id="RHEA-COMP:10208"/>
        <dbReference type="Rhea" id="RHEA-COMP:10311"/>
        <dbReference type="ChEBI" id="CHEBI:29973"/>
        <dbReference type="ChEBI" id="CHEBI:57856"/>
        <dbReference type="ChEBI" id="CHEBI:59789"/>
        <dbReference type="ChEBI" id="CHEBI:82795"/>
        <dbReference type="EC" id="2.1.1.80"/>
    </reaction>
</comment>
<feature type="domain" description="CheR-type methyltransferase" evidence="7">
    <location>
        <begin position="11"/>
        <end position="286"/>
    </location>
</feature>
<dbReference type="SUPFAM" id="SSF53335">
    <property type="entry name" value="S-adenosyl-L-methionine-dependent methyltransferases"/>
    <property type="match status" value="1"/>
</dbReference>
<feature type="binding site" evidence="6">
    <location>
        <position position="157"/>
    </location>
    <ligand>
        <name>S-adenosyl-L-methionine</name>
        <dbReference type="ChEBI" id="CHEBI:59789"/>
    </ligand>
</feature>
<comment type="caution">
    <text evidence="8">The sequence shown here is derived from an EMBL/GenBank/DDBJ whole genome shotgun (WGS) entry which is preliminary data.</text>
</comment>
<gene>
    <name evidence="8" type="ORF">Wenmar_03826</name>
</gene>
<organism evidence="8 9">
    <name type="scientific">Wenxinia marina DSM 24838</name>
    <dbReference type="NCBI Taxonomy" id="1123501"/>
    <lineage>
        <taxon>Bacteria</taxon>
        <taxon>Pseudomonadati</taxon>
        <taxon>Pseudomonadota</taxon>
        <taxon>Alphaproteobacteria</taxon>
        <taxon>Rhodobacterales</taxon>
        <taxon>Roseobacteraceae</taxon>
        <taxon>Wenxinia</taxon>
    </lineage>
</organism>
<dbReference type="InterPro" id="IPR050903">
    <property type="entry name" value="Bact_Chemotaxis_MeTrfase"/>
</dbReference>
<feature type="binding site" evidence="6">
    <location>
        <position position="87"/>
    </location>
    <ligand>
        <name>S-adenosyl-L-methionine</name>
        <dbReference type="ChEBI" id="CHEBI:59789"/>
    </ligand>
</feature>
<name>A0A0D0PY98_9RHOB</name>
<evidence type="ECO:0000256" key="6">
    <source>
        <dbReference type="PIRSR" id="PIRSR000410-1"/>
    </source>
</evidence>
<dbReference type="InterPro" id="IPR000780">
    <property type="entry name" value="CheR_MeTrfase"/>
</dbReference>
<dbReference type="PROSITE" id="PS50123">
    <property type="entry name" value="CHER"/>
    <property type="match status" value="1"/>
</dbReference>
<feature type="binding site" evidence="6">
    <location>
        <begin position="229"/>
        <end position="230"/>
    </location>
    <ligand>
        <name>S-adenosyl-L-methionine</name>
        <dbReference type="ChEBI" id="CHEBI:59789"/>
    </ligand>
</feature>
<keyword evidence="2 5" id="KW-0489">Methyltransferase</keyword>